<gene>
    <name evidence="1" type="ORF">DGQ38_03225</name>
</gene>
<dbReference type="AlphaFoldDB" id="A0A3D5IYC7"/>
<comment type="caution">
    <text evidence="1">The sequence shown here is derived from an EMBL/GenBank/DDBJ whole genome shotgun (WGS) entry which is preliminary data.</text>
</comment>
<name>A0A3D5IYC7_9FLAO</name>
<dbReference type="RefSeq" id="WP_013073403.1">
    <property type="nucleotide sequence ID" value="NZ_CAJXAW010000027.1"/>
</dbReference>
<evidence type="ECO:0000313" key="1">
    <source>
        <dbReference type="EMBL" id="HCV80040.1"/>
    </source>
</evidence>
<dbReference type="Proteomes" id="UP000264330">
    <property type="component" value="Unassembled WGS sequence"/>
</dbReference>
<accession>A0A3D5IYC7</accession>
<reference evidence="1 2" key="1">
    <citation type="journal article" date="2018" name="Nat. Biotechnol.">
        <title>A standardized bacterial taxonomy based on genome phylogeny substantially revises the tree of life.</title>
        <authorList>
            <person name="Parks D.H."/>
            <person name="Chuvochina M."/>
            <person name="Waite D.W."/>
            <person name="Rinke C."/>
            <person name="Skarshewski A."/>
            <person name="Chaumeil P.A."/>
            <person name="Hugenholtz P."/>
        </authorList>
    </citation>
    <scope>NUCLEOTIDE SEQUENCE [LARGE SCALE GENOMIC DNA]</scope>
    <source>
        <strain evidence="1">UBA9359</strain>
    </source>
</reference>
<proteinExistence type="predicted"/>
<sequence>MQIILQYPDLHRAYKKRSGFMPPAGMDVVISPPKKVNVLCGRPGSRRPEDEEKLPSTLRHKMRYEGILCRIWKISF</sequence>
<evidence type="ECO:0000313" key="2">
    <source>
        <dbReference type="Proteomes" id="UP000264330"/>
    </source>
</evidence>
<organism evidence="1 2">
    <name type="scientific">Zunongwangia profunda</name>
    <dbReference type="NCBI Taxonomy" id="398743"/>
    <lineage>
        <taxon>Bacteria</taxon>
        <taxon>Pseudomonadati</taxon>
        <taxon>Bacteroidota</taxon>
        <taxon>Flavobacteriia</taxon>
        <taxon>Flavobacteriales</taxon>
        <taxon>Flavobacteriaceae</taxon>
        <taxon>Zunongwangia</taxon>
    </lineage>
</organism>
<dbReference type="EMBL" id="DPMF01000068">
    <property type="protein sequence ID" value="HCV80040.1"/>
    <property type="molecule type" value="Genomic_DNA"/>
</dbReference>
<protein>
    <submittedName>
        <fullName evidence="1">Uncharacterized protein</fullName>
    </submittedName>
</protein>